<dbReference type="Gene3D" id="2.60.40.2070">
    <property type="match status" value="1"/>
</dbReference>
<dbReference type="InterPro" id="IPR025949">
    <property type="entry name" value="PapC-like_C"/>
</dbReference>
<dbReference type="Gene3D" id="2.60.40.3110">
    <property type="match status" value="1"/>
</dbReference>
<name>A0ABV9H4U5_9HYPH</name>
<evidence type="ECO:0000259" key="1">
    <source>
        <dbReference type="Pfam" id="PF13953"/>
    </source>
</evidence>
<comment type="caution">
    <text evidence="2">The sequence shown here is derived from an EMBL/GenBank/DDBJ whole genome shotgun (WGS) entry which is preliminary data.</text>
</comment>
<evidence type="ECO:0000313" key="3">
    <source>
        <dbReference type="Proteomes" id="UP001596042"/>
    </source>
</evidence>
<dbReference type="InterPro" id="IPR000015">
    <property type="entry name" value="Fimb_usher"/>
</dbReference>
<proteinExistence type="predicted"/>
<dbReference type="PANTHER" id="PTHR30451:SF5">
    <property type="entry name" value="SLR0019 PROTEIN"/>
    <property type="match status" value="1"/>
</dbReference>
<feature type="domain" description="PapC-like C-terminal" evidence="1">
    <location>
        <begin position="714"/>
        <end position="771"/>
    </location>
</feature>
<protein>
    <submittedName>
        <fullName evidence="2">Fimbria/pilus outer membrane usher protein</fullName>
    </submittedName>
</protein>
<keyword evidence="3" id="KW-1185">Reference proteome</keyword>
<reference evidence="3" key="1">
    <citation type="journal article" date="2019" name="Int. J. Syst. Evol. Microbiol.">
        <title>The Global Catalogue of Microorganisms (GCM) 10K type strain sequencing project: providing services to taxonomists for standard genome sequencing and annotation.</title>
        <authorList>
            <consortium name="The Broad Institute Genomics Platform"/>
            <consortium name="The Broad Institute Genome Sequencing Center for Infectious Disease"/>
            <person name="Wu L."/>
            <person name="Ma J."/>
        </authorList>
    </citation>
    <scope>NUCLEOTIDE SEQUENCE [LARGE SCALE GENOMIC DNA]</scope>
    <source>
        <strain evidence="3">CGMCC 1.15731</strain>
    </source>
</reference>
<sequence length="785" mass="85682">MTIWGCSFPALGEDRDNLEEADLLQLEVYINDVTTGLIGEFHRTEDGRIMVREQELRDVGIKPNPAARNADGLIVLDRLPNVTHRYDEENQTLHFETTDDYREPRQLDARAKGGKMDGEEEEELAESSIGAYANYRLYTSFHSEEFFSGPAFQGASGVFDTVGFSPLGHIDNSFLVKTNSGFDALDTIRLSSSWNYHDQKSMISYRLGDLVSGGLQWTRPVYLGGVQIRRNFGLRPDLVTMPIPSFSGTAAVPSTLDVYTNGSRSYSTMIPGGPFEINNLPIVSGPGMARIVVRDASGREVAQDVPFFTSSKLLRPGLVDFSLDVGFARHYYGIYSDMYDSRLMGSATIRWGATEKLTLEGHAEGGGGLINAGLGATFALGRNLFSTALAYSTYEGQTGYQLAGSYEVKFDGWQFYLRSQRTFGTYQDIAAVTATNPLTNDQSLLLPRNYARPAKAIDQLSLSFPVFDLGRFSVNLANIENAGGRTNRVASISHSRPLFGGTAFLSGYMDFGETSNYGIFLGFTRSFDNRISASLSSSMTQDGLNLVTELRRHEDNRPGSYGWRIVDSEGQNTYRGAAASYRGKHGRVEASVQQMSDSSMASAAAEGAIVVAGGDVFFANQINESFAVVDVGAPDVEVFNNNRSMGRTGRSGKIIVPQLQSHLANTVNVDPVNLPVHHTLAETSRRVIPARRSGVVVDFKNKAAGNAALVGFLDPSGQPIAVGSLLILSHSNEEYTIGYDGQVFLEDLKAHNKVEITLPNGQTCHAAFNFTPKAEQTFIEGVVCQ</sequence>
<accession>A0ABV9H4U5</accession>
<organism evidence="2 3">
    <name type="scientific">Daeguia caeni</name>
    <dbReference type="NCBI Taxonomy" id="439612"/>
    <lineage>
        <taxon>Bacteria</taxon>
        <taxon>Pseudomonadati</taxon>
        <taxon>Pseudomonadota</taxon>
        <taxon>Alphaproteobacteria</taxon>
        <taxon>Hyphomicrobiales</taxon>
        <taxon>Brucellaceae</taxon>
        <taxon>Daeguia</taxon>
    </lineage>
</organism>
<dbReference type="Gene3D" id="2.60.40.2610">
    <property type="entry name" value="Outer membrane usher protein FimD, plug domain"/>
    <property type="match status" value="1"/>
</dbReference>
<dbReference type="InterPro" id="IPR043142">
    <property type="entry name" value="PapC-like_C_sf"/>
</dbReference>
<dbReference type="PANTHER" id="PTHR30451">
    <property type="entry name" value="OUTER MEMBRANE USHER PROTEIN"/>
    <property type="match status" value="1"/>
</dbReference>
<dbReference type="Proteomes" id="UP001596042">
    <property type="component" value="Unassembled WGS sequence"/>
</dbReference>
<dbReference type="InterPro" id="IPR042186">
    <property type="entry name" value="FimD_plug_dom"/>
</dbReference>
<dbReference type="EMBL" id="JBHSEL010000047">
    <property type="protein sequence ID" value="MFC4624834.1"/>
    <property type="molecule type" value="Genomic_DNA"/>
</dbReference>
<dbReference type="Pfam" id="PF13953">
    <property type="entry name" value="PapC_C"/>
    <property type="match status" value="1"/>
</dbReference>
<dbReference type="Pfam" id="PF00577">
    <property type="entry name" value="Usher"/>
    <property type="match status" value="1"/>
</dbReference>
<evidence type="ECO:0000313" key="2">
    <source>
        <dbReference type="EMBL" id="MFC4624834.1"/>
    </source>
</evidence>
<gene>
    <name evidence="2" type="ORF">ACFO1V_06290</name>
</gene>
<dbReference type="RefSeq" id="WP_374833540.1">
    <property type="nucleotide sequence ID" value="NZ_JBHEEZ010000026.1"/>
</dbReference>